<evidence type="ECO:0000313" key="9">
    <source>
        <dbReference type="EMBL" id="KHM52138.1"/>
    </source>
</evidence>
<evidence type="ECO:0000256" key="5">
    <source>
        <dbReference type="ARBA" id="ARBA00022857"/>
    </source>
</evidence>
<dbReference type="GO" id="GO:0051287">
    <property type="term" value="F:NAD binding"/>
    <property type="evidence" value="ECO:0007669"/>
    <property type="project" value="UniProtKB-ARBA"/>
</dbReference>
<evidence type="ECO:0000256" key="3">
    <source>
        <dbReference type="ARBA" id="ARBA00022777"/>
    </source>
</evidence>
<keyword evidence="5 8" id="KW-0521">NADP</keyword>
<dbReference type="PANTHER" id="PTHR20275:SF0">
    <property type="entry name" value="NAD KINASE"/>
    <property type="match status" value="1"/>
</dbReference>
<dbReference type="RefSeq" id="WP_027397067.1">
    <property type="nucleotide sequence ID" value="NZ_JSCE01000131.1"/>
</dbReference>
<dbReference type="Pfam" id="PF20143">
    <property type="entry name" value="NAD_kinase_C"/>
    <property type="match status" value="1"/>
</dbReference>
<dbReference type="STRING" id="82374.NZ47_06485"/>
<comment type="cofactor">
    <cofactor evidence="8">
        <name>a divalent metal cation</name>
        <dbReference type="ChEBI" id="CHEBI:60240"/>
    </cofactor>
</comment>
<evidence type="ECO:0000256" key="8">
    <source>
        <dbReference type="HAMAP-Rule" id="MF_00361"/>
    </source>
</evidence>
<comment type="similarity">
    <text evidence="8">Belongs to the NAD kinase family.</text>
</comment>
<dbReference type="EC" id="2.7.1.23" evidence="8"/>
<comment type="subcellular location">
    <subcellularLocation>
        <location evidence="8">Cytoplasm</location>
    </subcellularLocation>
</comment>
<evidence type="ECO:0000256" key="6">
    <source>
        <dbReference type="ARBA" id="ARBA00023027"/>
    </source>
</evidence>
<dbReference type="Gene3D" id="3.40.50.10330">
    <property type="entry name" value="Probable inorganic polyphosphate/atp-NAD kinase, domain 1"/>
    <property type="match status" value="1"/>
</dbReference>
<protein>
    <recommendedName>
        <fullName evidence="8">NAD kinase</fullName>
        <ecNumber evidence="8">2.7.1.23</ecNumber>
    </recommendedName>
    <alternativeName>
        <fullName evidence="8">ATP-dependent NAD kinase</fullName>
    </alternativeName>
</protein>
<name>A0A0B2JZI5_9FIRM</name>
<dbReference type="PANTHER" id="PTHR20275">
    <property type="entry name" value="NAD KINASE"/>
    <property type="match status" value="1"/>
</dbReference>
<feature type="binding site" evidence="8">
    <location>
        <position position="243"/>
    </location>
    <ligand>
        <name>NAD(+)</name>
        <dbReference type="ChEBI" id="CHEBI:57540"/>
    </ligand>
</feature>
<dbReference type="Gene3D" id="2.60.200.30">
    <property type="entry name" value="Probable inorganic polyphosphate/atp-NAD kinase, domain 2"/>
    <property type="match status" value="1"/>
</dbReference>
<dbReference type="InterPro" id="IPR016064">
    <property type="entry name" value="NAD/diacylglycerol_kinase_sf"/>
</dbReference>
<dbReference type="Pfam" id="PF01513">
    <property type="entry name" value="NAD_kinase"/>
    <property type="match status" value="1"/>
</dbReference>
<sequence>MKTIAIYPNINKDESAQVMERIRSYFADKQDRVRIVMSRSIAEMFNCPEYGIDDLDNEPIDLGLSIGGDGTLLGVCRKLYTRKIPACGINIGRVGFLTDIELTELESRLDNLLNGEYQVVERTVISGSVLSQGNRRMLGHAINDVVIGKGGLSRMLSLSMRIDDTMINDYKADGVIVSTATGSTAYSLSAGGPIVNPSVPALLITPICPHTLDARPMIIPDDEEVQIYIAAVHQDIQMTFDGQESFQLLPGDVVYIRKGKNPARIIKFGDKNYYDTLKSKLWGNSK</sequence>
<dbReference type="EMBL" id="JSCE01000131">
    <property type="protein sequence ID" value="KHM52138.1"/>
    <property type="molecule type" value="Genomic_DNA"/>
</dbReference>
<keyword evidence="6 8" id="KW-0520">NAD</keyword>
<keyword evidence="8" id="KW-0963">Cytoplasm</keyword>
<keyword evidence="10" id="KW-1185">Reference proteome</keyword>
<evidence type="ECO:0000256" key="1">
    <source>
        <dbReference type="ARBA" id="ARBA00022679"/>
    </source>
</evidence>
<keyword evidence="3 8" id="KW-0418">Kinase</keyword>
<dbReference type="InterPro" id="IPR017437">
    <property type="entry name" value="ATP-NAD_kinase_PpnK-typ_C"/>
</dbReference>
<dbReference type="GO" id="GO:0006741">
    <property type="term" value="P:NADP+ biosynthetic process"/>
    <property type="evidence" value="ECO:0007669"/>
    <property type="project" value="UniProtKB-UniRule"/>
</dbReference>
<organism evidence="9 10">
    <name type="scientific">Anaerovibrio lipolyticus</name>
    <dbReference type="NCBI Taxonomy" id="82374"/>
    <lineage>
        <taxon>Bacteria</taxon>
        <taxon>Bacillati</taxon>
        <taxon>Bacillota</taxon>
        <taxon>Negativicutes</taxon>
        <taxon>Selenomonadales</taxon>
        <taxon>Selenomonadaceae</taxon>
        <taxon>Anaerovibrio</taxon>
    </lineage>
</organism>
<gene>
    <name evidence="8" type="primary">nadK</name>
    <name evidence="9" type="ORF">NZ47_06485</name>
</gene>
<dbReference type="FunFam" id="2.60.200.30:FF:000009">
    <property type="entry name" value="Poly(P)/ATP NAD kinase"/>
    <property type="match status" value="1"/>
</dbReference>
<feature type="binding site" evidence="8">
    <location>
        <begin position="69"/>
        <end position="70"/>
    </location>
    <ligand>
        <name>NAD(+)</name>
        <dbReference type="ChEBI" id="CHEBI:57540"/>
    </ligand>
</feature>
<feature type="binding site" evidence="8">
    <location>
        <begin position="184"/>
        <end position="189"/>
    </location>
    <ligand>
        <name>NAD(+)</name>
        <dbReference type="ChEBI" id="CHEBI:57540"/>
    </ligand>
</feature>
<dbReference type="SUPFAM" id="SSF111331">
    <property type="entry name" value="NAD kinase/diacylglycerol kinase-like"/>
    <property type="match status" value="1"/>
</dbReference>
<feature type="binding site" evidence="8">
    <location>
        <begin position="143"/>
        <end position="144"/>
    </location>
    <ligand>
        <name>NAD(+)</name>
        <dbReference type="ChEBI" id="CHEBI:57540"/>
    </ligand>
</feature>
<dbReference type="GO" id="GO:0003951">
    <property type="term" value="F:NAD+ kinase activity"/>
    <property type="evidence" value="ECO:0007669"/>
    <property type="project" value="UniProtKB-UniRule"/>
</dbReference>
<dbReference type="GO" id="GO:0005737">
    <property type="term" value="C:cytoplasm"/>
    <property type="evidence" value="ECO:0007669"/>
    <property type="project" value="UniProtKB-SubCell"/>
</dbReference>
<dbReference type="eggNOG" id="COG0061">
    <property type="taxonomic scope" value="Bacteria"/>
</dbReference>
<feature type="binding site" evidence="8">
    <location>
        <position position="171"/>
    </location>
    <ligand>
        <name>NAD(+)</name>
        <dbReference type="ChEBI" id="CHEBI:57540"/>
    </ligand>
</feature>
<keyword evidence="4 8" id="KW-0067">ATP-binding</keyword>
<dbReference type="GO" id="GO:0046872">
    <property type="term" value="F:metal ion binding"/>
    <property type="evidence" value="ECO:0007669"/>
    <property type="project" value="UniProtKB-UniRule"/>
</dbReference>
<dbReference type="GO" id="GO:0005524">
    <property type="term" value="F:ATP binding"/>
    <property type="evidence" value="ECO:0007669"/>
    <property type="project" value="UniProtKB-KW"/>
</dbReference>
<dbReference type="HAMAP" id="MF_00361">
    <property type="entry name" value="NAD_kinase"/>
    <property type="match status" value="1"/>
</dbReference>
<reference evidence="9 10" key="1">
    <citation type="journal article" date="2013" name="PLoS ONE">
        <title>Identification and characterization of three novel lipases belonging to families II and V from Anaerovibrio lipolyticus 5ST.</title>
        <authorList>
            <person name="Prive F."/>
            <person name="Kaderbhai N.N."/>
            <person name="Girdwood S."/>
            <person name="Worgan H.J."/>
            <person name="Pinloche E."/>
            <person name="Scollan N.D."/>
            <person name="Huws S.A."/>
            <person name="Newbold C.J."/>
        </authorList>
    </citation>
    <scope>NUCLEOTIDE SEQUENCE [LARGE SCALE GENOMIC DNA]</scope>
    <source>
        <strain evidence="9 10">5S</strain>
    </source>
</reference>
<dbReference type="InterPro" id="IPR002504">
    <property type="entry name" value="NADK"/>
</dbReference>
<evidence type="ECO:0000256" key="4">
    <source>
        <dbReference type="ARBA" id="ARBA00022840"/>
    </source>
</evidence>
<evidence type="ECO:0000256" key="2">
    <source>
        <dbReference type="ARBA" id="ARBA00022741"/>
    </source>
</evidence>
<feature type="binding site" evidence="8">
    <location>
        <position position="154"/>
    </location>
    <ligand>
        <name>NAD(+)</name>
        <dbReference type="ChEBI" id="CHEBI:57540"/>
    </ligand>
</feature>
<comment type="caution">
    <text evidence="8">Lacks conserved residue(s) required for the propagation of feature annotation.</text>
</comment>
<comment type="function">
    <text evidence="8">Involved in the regulation of the intracellular balance of NAD and NADP, and is a key enzyme in the biosynthesis of NADP. Catalyzes specifically the phosphorylation on 2'-hydroxyl of the adenosine moiety of NAD to yield NADP.</text>
</comment>
<comment type="caution">
    <text evidence="9">The sequence shown here is derived from an EMBL/GenBank/DDBJ whole genome shotgun (WGS) entry which is preliminary data.</text>
</comment>
<comment type="catalytic activity">
    <reaction evidence="7 8">
        <text>NAD(+) + ATP = ADP + NADP(+) + H(+)</text>
        <dbReference type="Rhea" id="RHEA:18629"/>
        <dbReference type="ChEBI" id="CHEBI:15378"/>
        <dbReference type="ChEBI" id="CHEBI:30616"/>
        <dbReference type="ChEBI" id="CHEBI:57540"/>
        <dbReference type="ChEBI" id="CHEBI:58349"/>
        <dbReference type="ChEBI" id="CHEBI:456216"/>
        <dbReference type="EC" id="2.7.1.23"/>
    </reaction>
</comment>
<keyword evidence="1 8" id="KW-0808">Transferase</keyword>
<dbReference type="GO" id="GO:0019674">
    <property type="term" value="P:NAD+ metabolic process"/>
    <property type="evidence" value="ECO:0007669"/>
    <property type="project" value="InterPro"/>
</dbReference>
<accession>A0A0B2JZI5</accession>
<feature type="binding site" evidence="8">
    <location>
        <position position="173"/>
    </location>
    <ligand>
        <name>NAD(+)</name>
        <dbReference type="ChEBI" id="CHEBI:57540"/>
    </ligand>
</feature>
<dbReference type="InterPro" id="IPR017438">
    <property type="entry name" value="ATP-NAD_kinase_N"/>
</dbReference>
<evidence type="ECO:0000313" key="10">
    <source>
        <dbReference type="Proteomes" id="UP000030993"/>
    </source>
</evidence>
<dbReference type="AlphaFoldDB" id="A0A0B2JZI5"/>
<evidence type="ECO:0000256" key="7">
    <source>
        <dbReference type="ARBA" id="ARBA00047925"/>
    </source>
</evidence>
<proteinExistence type="inferred from homology"/>
<keyword evidence="2 8" id="KW-0547">Nucleotide-binding</keyword>
<feature type="active site" description="Proton acceptor" evidence="8">
    <location>
        <position position="69"/>
    </location>
</feature>
<dbReference type="Proteomes" id="UP000030993">
    <property type="component" value="Unassembled WGS sequence"/>
</dbReference>